<dbReference type="InterPro" id="IPR006311">
    <property type="entry name" value="TAT_signal"/>
</dbReference>
<proteinExistence type="predicted"/>
<organism evidence="4 5">
    <name type="scientific">Streptomyces alkaliterrae</name>
    <dbReference type="NCBI Taxonomy" id="2213162"/>
    <lineage>
        <taxon>Bacteria</taxon>
        <taxon>Bacillati</taxon>
        <taxon>Actinomycetota</taxon>
        <taxon>Actinomycetes</taxon>
        <taxon>Kitasatosporales</taxon>
        <taxon>Streptomycetaceae</taxon>
        <taxon>Streptomyces</taxon>
    </lineage>
</organism>
<reference evidence="2" key="3">
    <citation type="journal article" name="Syst. Appl. Microbiol.">
        <title>Streptomyces alkaliterrae sp. nov., isolated from an alkaline soil, and emended descriptions of Streptomyces alkaliphilus, Streptomyces calidiresistens and Streptomyces durbertensis.</title>
        <authorList>
            <person name="Swiecimska M."/>
            <person name="Golinska P."/>
            <person name="Nouioui I."/>
            <person name="Wypij M."/>
            <person name="Rai M."/>
            <person name="Sangal V."/>
            <person name="Goodfellow M."/>
        </authorList>
    </citation>
    <scope>NUCLEOTIDE SEQUENCE</scope>
    <source>
        <strain evidence="2">OF3</strain>
        <strain evidence="3">OF8</strain>
    </source>
</reference>
<comment type="caution">
    <text evidence="4">The sequence shown here is derived from an EMBL/GenBank/DDBJ whole genome shotgun (WGS) entry which is preliminary data.</text>
</comment>
<keyword evidence="1" id="KW-0732">Signal</keyword>
<dbReference type="Proteomes" id="UP000517765">
    <property type="component" value="Unassembled WGS sequence"/>
</dbReference>
<dbReference type="AlphaFoldDB" id="A0A5P0YWI4"/>
<reference evidence="4 5" key="1">
    <citation type="submission" date="2019-10" db="EMBL/GenBank/DDBJ databases">
        <title>Streptomyces sp. nov., a novel actinobacterium isolated from alkaline environment.</title>
        <authorList>
            <person name="Golinska P."/>
        </authorList>
    </citation>
    <scope>NUCLEOTIDE SEQUENCE [LARGE SCALE GENOMIC DNA]</scope>
    <source>
        <strain evidence="4 5">OF1</strain>
    </source>
</reference>
<keyword evidence="5" id="KW-1185">Reference proteome</keyword>
<dbReference type="PROSITE" id="PS51318">
    <property type="entry name" value="TAT"/>
    <property type="match status" value="1"/>
</dbReference>
<reference evidence="6 7" key="2">
    <citation type="submission" date="2020-05" db="EMBL/GenBank/DDBJ databases">
        <title>Classification of alakaliphilic streptomycetes isolated from an alkaline soil next to Lonar Crater, India and a proposal for the recognition of Streptomyces alkaliterrae sp. nov.</title>
        <authorList>
            <person name="Golinska P."/>
        </authorList>
    </citation>
    <scope>NUCLEOTIDE SEQUENCE [LARGE SCALE GENOMIC DNA]</scope>
    <source>
        <strain evidence="7">OF3</strain>
        <strain evidence="6">OF8</strain>
    </source>
</reference>
<dbReference type="RefSeq" id="WP_143650219.1">
    <property type="nucleotide sequence ID" value="NZ_JABJWZ010000073.1"/>
</dbReference>
<evidence type="ECO:0000313" key="7">
    <source>
        <dbReference type="Proteomes" id="UP000525686"/>
    </source>
</evidence>
<evidence type="ECO:0000313" key="6">
    <source>
        <dbReference type="Proteomes" id="UP000517765"/>
    </source>
</evidence>
<name>A0A5P0YWI4_9ACTN</name>
<accession>A0A5P0YWI4</accession>
<dbReference type="Proteomes" id="UP000525686">
    <property type="component" value="Unassembled WGS sequence"/>
</dbReference>
<dbReference type="EMBL" id="VJYK02000276">
    <property type="protein sequence ID" value="MQS04360.1"/>
    <property type="molecule type" value="Genomic_DNA"/>
</dbReference>
<evidence type="ECO:0000256" key="1">
    <source>
        <dbReference type="SAM" id="SignalP"/>
    </source>
</evidence>
<protein>
    <submittedName>
        <fullName evidence="4">Uncharacterized protein</fullName>
    </submittedName>
</protein>
<sequence length="166" mass="17154">MRDARVPRRRSRLLATAAATTAMTGALLAVPAGSAGAATAATAASGEVGAAAKCGNTGSTTLIGSTRTSKQLTNVTTYVKGGTVDGIPQRWGRVAGEVSLINYMIFEVDKTRDGKANCYLKRSVGNAAVNTLTQPAISGWRFRACWTMISSTTSCAGLNSTTSWTS</sequence>
<evidence type="ECO:0000313" key="5">
    <source>
        <dbReference type="Proteomes" id="UP000320857"/>
    </source>
</evidence>
<dbReference type="Proteomes" id="UP000320857">
    <property type="component" value="Unassembled WGS sequence"/>
</dbReference>
<feature type="signal peptide" evidence="1">
    <location>
        <begin position="1"/>
        <end position="37"/>
    </location>
</feature>
<evidence type="ECO:0000313" key="4">
    <source>
        <dbReference type="EMBL" id="MQS04360.1"/>
    </source>
</evidence>
<dbReference type="EMBL" id="JABJWZ010000073">
    <property type="protein sequence ID" value="MBB1253846.1"/>
    <property type="molecule type" value="Genomic_DNA"/>
</dbReference>
<gene>
    <name evidence="4" type="ORF">FNX44_021300</name>
    <name evidence="2" type="ORF">H3146_10795</name>
    <name evidence="3" type="ORF">H3147_15445</name>
</gene>
<feature type="chain" id="PRO_5036149096" evidence="1">
    <location>
        <begin position="38"/>
        <end position="166"/>
    </location>
</feature>
<dbReference type="EMBL" id="JABJXA010000085">
    <property type="protein sequence ID" value="MBB1260216.1"/>
    <property type="molecule type" value="Genomic_DNA"/>
</dbReference>
<evidence type="ECO:0000313" key="3">
    <source>
        <dbReference type="EMBL" id="MBB1260216.1"/>
    </source>
</evidence>
<evidence type="ECO:0000313" key="2">
    <source>
        <dbReference type="EMBL" id="MBB1253846.1"/>
    </source>
</evidence>